<proteinExistence type="predicted"/>
<sequence>MKKSMPQEIQQVLKGLALNRQPGWHFPGNFLDMSVDELGADGVRLTVDPGRHCSDTDGQTNMSVVGMLADIGMAVAIRKHVDFAVRMATVSMTLQFTGAPRIGLLEARGRFDGFYRDLSGQQGLSRAEIFSDGTLLCTVSGSFLVLDKSDGLQPMPMRRHGAVDSAGTLLSTEALTDQEQVVYRRACEALGPGPGSFIERFWGFLPQKQEQGASCDFVNGLHVGNRVGHTQGGITVALAALTASAALGTDWCLVGLSSWYIRPGTGPMLHATANIIHQGSFTAVVQVSISDDAGGAVLIALSNHSRAVE</sequence>
<dbReference type="SUPFAM" id="SSF54637">
    <property type="entry name" value="Thioesterase/thiol ester dehydrase-isomerase"/>
    <property type="match status" value="2"/>
</dbReference>
<comment type="caution">
    <text evidence="1">The sequence shown here is derived from an EMBL/GenBank/DDBJ whole genome shotgun (WGS) entry which is preliminary data.</text>
</comment>
<protein>
    <submittedName>
        <fullName evidence="1">Acyl-coenzyme A thioesterase PaaI-like protein</fullName>
    </submittedName>
</protein>
<dbReference type="CDD" id="cd03443">
    <property type="entry name" value="PaaI_thioesterase"/>
    <property type="match status" value="1"/>
</dbReference>
<dbReference type="Gene3D" id="3.10.129.10">
    <property type="entry name" value="Hotdog Thioesterase"/>
    <property type="match status" value="2"/>
</dbReference>
<reference evidence="1 2" key="1">
    <citation type="submission" date="2019-03" db="EMBL/GenBank/DDBJ databases">
        <title>Genomic Encyclopedia of Type Strains, Phase IV (KMG-IV): sequencing the most valuable type-strain genomes for metagenomic binning, comparative biology and taxonomic classification.</title>
        <authorList>
            <person name="Goeker M."/>
        </authorList>
    </citation>
    <scope>NUCLEOTIDE SEQUENCE [LARGE SCALE GENOMIC DNA]</scope>
    <source>
        <strain evidence="1 2">DSM 24591</strain>
    </source>
</reference>
<dbReference type="EMBL" id="SMAJ01000003">
    <property type="protein sequence ID" value="TCT09607.1"/>
    <property type="molecule type" value="Genomic_DNA"/>
</dbReference>
<accession>A0A4R3MC93</accession>
<dbReference type="RefSeq" id="WP_132580378.1">
    <property type="nucleotide sequence ID" value="NZ_SMAJ01000003.1"/>
</dbReference>
<evidence type="ECO:0000313" key="1">
    <source>
        <dbReference type="EMBL" id="TCT09607.1"/>
    </source>
</evidence>
<organism evidence="1 2">
    <name type="scientific">Paralcaligenes ureilyticus</name>
    <dbReference type="NCBI Taxonomy" id="627131"/>
    <lineage>
        <taxon>Bacteria</taxon>
        <taxon>Pseudomonadati</taxon>
        <taxon>Pseudomonadota</taxon>
        <taxon>Betaproteobacteria</taxon>
        <taxon>Burkholderiales</taxon>
        <taxon>Alcaligenaceae</taxon>
        <taxon>Paralcaligenes</taxon>
    </lineage>
</organism>
<dbReference type="AlphaFoldDB" id="A0A4R3MC93"/>
<dbReference type="Proteomes" id="UP000295525">
    <property type="component" value="Unassembled WGS sequence"/>
</dbReference>
<dbReference type="OrthoDB" id="8677401at2"/>
<keyword evidence="2" id="KW-1185">Reference proteome</keyword>
<gene>
    <name evidence="1" type="ORF">EDC26_103226</name>
</gene>
<name>A0A4R3MC93_9BURK</name>
<evidence type="ECO:0000313" key="2">
    <source>
        <dbReference type="Proteomes" id="UP000295525"/>
    </source>
</evidence>
<dbReference type="InterPro" id="IPR029069">
    <property type="entry name" value="HotDog_dom_sf"/>
</dbReference>